<dbReference type="Proteomes" id="UP000199181">
    <property type="component" value="Unassembled WGS sequence"/>
</dbReference>
<dbReference type="RefSeq" id="WP_143076247.1">
    <property type="nucleotide sequence ID" value="NZ_FOIJ01000025.1"/>
</dbReference>
<protein>
    <submittedName>
        <fullName evidence="2">Uncharacterized protein</fullName>
    </submittedName>
</protein>
<feature type="region of interest" description="Disordered" evidence="1">
    <location>
        <begin position="24"/>
        <end position="62"/>
    </location>
</feature>
<proteinExistence type="predicted"/>
<dbReference type="AlphaFoldDB" id="A0A1I0LD36"/>
<name>A0A1I0LD36_9BACT</name>
<keyword evidence="3" id="KW-1185">Reference proteome</keyword>
<evidence type="ECO:0000313" key="2">
    <source>
        <dbReference type="EMBL" id="SEU38029.1"/>
    </source>
</evidence>
<dbReference type="EMBL" id="FOIJ01000025">
    <property type="protein sequence ID" value="SEU38029.1"/>
    <property type="molecule type" value="Genomic_DNA"/>
</dbReference>
<accession>A0A1I0LD36</accession>
<gene>
    <name evidence="2" type="ORF">SAMN05443639_12559</name>
</gene>
<sequence length="437" mass="45722">MIRRRGPWGKMVTAALLAQAWGCSEVDTPPGAPLDPETAPSAQVPGTPAAPEPPEAIAEDPFAPPEPPRALSCEDIVPVELGKSRSIALDGRAGLEAACGPGTSDGAGFLALMNSGRLGSTAWDVVSSEGIPTGQLIYGGDLTDTVVPQPSGFHVSLTAFSPAGLALKPYTSRGEALSINRLTTDYQLTTSLSPDPRGGALFAVWEPREGNTQVLEYQFLDSTGVARAGRAQALSVPTGDRPLLTGVDTQGRGLLLWQNPGDGNTWHGQWVEWNGSAVTQPFPFVLPSVASGTLQPLAGGGLALRSQAGQWTAVFPSGQAAVQPAPAWLANHPGTRLVLIRGQQAHALIPPPAMAEGIGCQPSLLLFTQDGTACGAVQFPALQDSCGGRQLNVGVDGTVVQHIERIIPPEVCDEDDLCGPSPEKEKCSWRWWPGLLR</sequence>
<evidence type="ECO:0000256" key="1">
    <source>
        <dbReference type="SAM" id="MobiDB-lite"/>
    </source>
</evidence>
<evidence type="ECO:0000313" key="3">
    <source>
        <dbReference type="Proteomes" id="UP000199181"/>
    </source>
</evidence>
<reference evidence="3" key="1">
    <citation type="submission" date="2016-10" db="EMBL/GenBank/DDBJ databases">
        <authorList>
            <person name="Varghese N."/>
            <person name="Submissions S."/>
        </authorList>
    </citation>
    <scope>NUCLEOTIDE SEQUENCE [LARGE SCALE GENOMIC DNA]</scope>
    <source>
        <strain evidence="3">DSM 16858</strain>
    </source>
</reference>
<organism evidence="2 3">
    <name type="scientific">Stigmatella erecta</name>
    <dbReference type="NCBI Taxonomy" id="83460"/>
    <lineage>
        <taxon>Bacteria</taxon>
        <taxon>Pseudomonadati</taxon>
        <taxon>Myxococcota</taxon>
        <taxon>Myxococcia</taxon>
        <taxon>Myxococcales</taxon>
        <taxon>Cystobacterineae</taxon>
        <taxon>Archangiaceae</taxon>
        <taxon>Stigmatella</taxon>
    </lineage>
</organism>